<proteinExistence type="predicted"/>
<evidence type="ECO:0000256" key="1">
    <source>
        <dbReference type="SAM" id="Coils"/>
    </source>
</evidence>
<accession>A0ABR3PWY9</accession>
<dbReference type="RefSeq" id="XP_069206889.1">
    <property type="nucleotide sequence ID" value="XM_069354818.1"/>
</dbReference>
<evidence type="ECO:0000313" key="3">
    <source>
        <dbReference type="Proteomes" id="UP001565368"/>
    </source>
</evidence>
<sequence length="220" mass="24239">MPTPVDQTSKLISAATDLRTAERKMATLMQQHEALKETVMELKTSVEDIKTHKASVAALNTVTNELATVTNILNQNRESIRVLMEGLIVTDNHALNAQKTGVQIVTALKDELKLKANTEDLTTIKDDIGAIRTEVQDLKSDLAPIKAQLTRIPVGLEDVVFLLQIRLLGAAEGSEEDHRELRGLCMRLGHSGLLQAIDELVRPPMGPLPPEHMAMLQEFL</sequence>
<dbReference type="EMBL" id="JBBXJM010000005">
    <property type="protein sequence ID" value="KAL1406945.1"/>
    <property type="molecule type" value="Genomic_DNA"/>
</dbReference>
<keyword evidence="3" id="KW-1185">Reference proteome</keyword>
<comment type="caution">
    <text evidence="2">The sequence shown here is derived from an EMBL/GenBank/DDBJ whole genome shotgun (WGS) entry which is preliminary data.</text>
</comment>
<dbReference type="GeneID" id="95987400"/>
<organism evidence="2 3">
    <name type="scientific">Vanrija albida</name>
    <dbReference type="NCBI Taxonomy" id="181172"/>
    <lineage>
        <taxon>Eukaryota</taxon>
        <taxon>Fungi</taxon>
        <taxon>Dikarya</taxon>
        <taxon>Basidiomycota</taxon>
        <taxon>Agaricomycotina</taxon>
        <taxon>Tremellomycetes</taxon>
        <taxon>Trichosporonales</taxon>
        <taxon>Trichosporonaceae</taxon>
        <taxon>Vanrija</taxon>
    </lineage>
</organism>
<gene>
    <name evidence="2" type="ORF">Q8F55_006357</name>
</gene>
<reference evidence="2 3" key="1">
    <citation type="submission" date="2023-08" db="EMBL/GenBank/DDBJ databases">
        <title>Annotated Genome Sequence of Vanrija albida AlHP1.</title>
        <authorList>
            <person name="Herzog R."/>
        </authorList>
    </citation>
    <scope>NUCLEOTIDE SEQUENCE [LARGE SCALE GENOMIC DNA]</scope>
    <source>
        <strain evidence="2 3">AlHP1</strain>
    </source>
</reference>
<name>A0ABR3PWY9_9TREE</name>
<keyword evidence="1" id="KW-0175">Coiled coil</keyword>
<dbReference type="Proteomes" id="UP001565368">
    <property type="component" value="Unassembled WGS sequence"/>
</dbReference>
<protein>
    <submittedName>
        <fullName evidence="2">Uncharacterized protein</fullName>
    </submittedName>
</protein>
<feature type="coiled-coil region" evidence="1">
    <location>
        <begin position="18"/>
        <end position="45"/>
    </location>
</feature>
<evidence type="ECO:0000313" key="2">
    <source>
        <dbReference type="EMBL" id="KAL1406945.1"/>
    </source>
</evidence>